<evidence type="ECO:0000313" key="3">
    <source>
        <dbReference type="EMBL" id="WED43583.1"/>
    </source>
</evidence>
<dbReference type="EMBL" id="CP119078">
    <property type="protein sequence ID" value="WED43583.1"/>
    <property type="molecule type" value="Genomic_DNA"/>
</dbReference>
<name>A0ABY8ASR4_9GAMM</name>
<protein>
    <submittedName>
        <fullName evidence="3">YceI family protein</fullName>
    </submittedName>
</protein>
<dbReference type="Pfam" id="PF04264">
    <property type="entry name" value="YceI"/>
    <property type="match status" value="1"/>
</dbReference>
<evidence type="ECO:0000259" key="2">
    <source>
        <dbReference type="SMART" id="SM00867"/>
    </source>
</evidence>
<accession>A0ABY8ASR4</accession>
<dbReference type="SMART" id="SM00867">
    <property type="entry name" value="YceI"/>
    <property type="match status" value="1"/>
</dbReference>
<reference evidence="3 4" key="1">
    <citation type="submission" date="2023-02" db="EMBL/GenBank/DDBJ databases">
        <title>Genome Sequence of L. cardiaca H63T.</title>
        <authorList>
            <person name="Lopez A.E."/>
            <person name="Cianciotto N.P."/>
        </authorList>
    </citation>
    <scope>NUCLEOTIDE SEQUENCE [LARGE SCALE GENOMIC DNA]</scope>
    <source>
        <strain evidence="3 4">H63</strain>
    </source>
</reference>
<evidence type="ECO:0000313" key="4">
    <source>
        <dbReference type="Proteomes" id="UP001222087"/>
    </source>
</evidence>
<feature type="domain" description="Lipid/polyisoprenoid-binding YceI-like" evidence="2">
    <location>
        <begin position="27"/>
        <end position="190"/>
    </location>
</feature>
<feature type="chain" id="PRO_5046055170" evidence="1">
    <location>
        <begin position="25"/>
        <end position="208"/>
    </location>
</feature>
<dbReference type="SUPFAM" id="SSF101874">
    <property type="entry name" value="YceI-like"/>
    <property type="match status" value="1"/>
</dbReference>
<dbReference type="RefSeq" id="WP_275089393.1">
    <property type="nucleotide sequence ID" value="NZ_CP119078.1"/>
</dbReference>
<keyword evidence="4" id="KW-1185">Reference proteome</keyword>
<gene>
    <name evidence="3" type="ORF">PXX05_02055</name>
</gene>
<proteinExistence type="predicted"/>
<evidence type="ECO:0000256" key="1">
    <source>
        <dbReference type="SAM" id="SignalP"/>
    </source>
</evidence>
<dbReference type="PANTHER" id="PTHR34406">
    <property type="entry name" value="PROTEIN YCEI"/>
    <property type="match status" value="1"/>
</dbReference>
<feature type="signal peptide" evidence="1">
    <location>
        <begin position="1"/>
        <end position="24"/>
    </location>
</feature>
<sequence>MIRSLKNALLLCSLLLPASFPLFAAETLTLDNEHSYVLWHVKHLGFSTQSGKWYVNGTLILDKDKPENSQVKATVNVADLITGIPELDKHLKAKLFFDAARFPTATFVSNKVDVLSKNSAKVHGTLTLRGVSKPVTLDVVFNKAGKNPVNERMTAGFSATTTIKRSDFGLNAFLPNVGDEVKIEIEAEAYKADDAAKTKPEDNNAAKK</sequence>
<keyword evidence="1" id="KW-0732">Signal</keyword>
<dbReference type="Proteomes" id="UP001222087">
    <property type="component" value="Chromosome"/>
</dbReference>
<dbReference type="Gene3D" id="2.40.128.110">
    <property type="entry name" value="Lipid/polyisoprenoid-binding, YceI-like"/>
    <property type="match status" value="1"/>
</dbReference>
<organism evidence="3 4">
    <name type="scientific">Legionella cardiaca</name>
    <dbReference type="NCBI Taxonomy" id="1071983"/>
    <lineage>
        <taxon>Bacteria</taxon>
        <taxon>Pseudomonadati</taxon>
        <taxon>Pseudomonadota</taxon>
        <taxon>Gammaproteobacteria</taxon>
        <taxon>Legionellales</taxon>
        <taxon>Legionellaceae</taxon>
        <taxon>Legionella</taxon>
    </lineage>
</organism>
<dbReference type="PANTHER" id="PTHR34406:SF1">
    <property type="entry name" value="PROTEIN YCEI"/>
    <property type="match status" value="1"/>
</dbReference>
<dbReference type="InterPro" id="IPR036761">
    <property type="entry name" value="TTHA0802/YceI-like_sf"/>
</dbReference>
<dbReference type="InterPro" id="IPR007372">
    <property type="entry name" value="Lipid/polyisoprenoid-bd_YceI"/>
</dbReference>